<keyword evidence="1" id="KW-0472">Membrane</keyword>
<organism evidence="4 5">
    <name type="scientific">Calicophoron daubneyi</name>
    <name type="common">Rumen fluke</name>
    <name type="synonym">Paramphistomum daubneyi</name>
    <dbReference type="NCBI Taxonomy" id="300641"/>
    <lineage>
        <taxon>Eukaryota</taxon>
        <taxon>Metazoa</taxon>
        <taxon>Spiralia</taxon>
        <taxon>Lophotrochozoa</taxon>
        <taxon>Platyhelminthes</taxon>
        <taxon>Trematoda</taxon>
        <taxon>Digenea</taxon>
        <taxon>Plagiorchiida</taxon>
        <taxon>Pronocephalata</taxon>
        <taxon>Paramphistomoidea</taxon>
        <taxon>Paramphistomidae</taxon>
        <taxon>Calicophoron</taxon>
    </lineage>
</organism>
<keyword evidence="1" id="KW-0812">Transmembrane</keyword>
<evidence type="ECO:0000313" key="5">
    <source>
        <dbReference type="Proteomes" id="UP001497525"/>
    </source>
</evidence>
<feature type="chain" id="PRO_5043438809" description="EGF-like domain-containing protein" evidence="2">
    <location>
        <begin position="18"/>
        <end position="602"/>
    </location>
</feature>
<feature type="domain" description="EGF-like" evidence="3">
    <location>
        <begin position="370"/>
        <end position="426"/>
    </location>
</feature>
<dbReference type="PROSITE" id="PS50092">
    <property type="entry name" value="TSP1"/>
    <property type="match status" value="1"/>
</dbReference>
<evidence type="ECO:0000256" key="1">
    <source>
        <dbReference type="SAM" id="Phobius"/>
    </source>
</evidence>
<dbReference type="InterPro" id="IPR000742">
    <property type="entry name" value="EGF"/>
</dbReference>
<dbReference type="SMART" id="SM00181">
    <property type="entry name" value="EGF"/>
    <property type="match status" value="2"/>
</dbReference>
<evidence type="ECO:0000313" key="4">
    <source>
        <dbReference type="EMBL" id="CAL5133669.1"/>
    </source>
</evidence>
<dbReference type="EMBL" id="CAXLJL010000157">
    <property type="protein sequence ID" value="CAL5133669.1"/>
    <property type="molecule type" value="Genomic_DNA"/>
</dbReference>
<evidence type="ECO:0000256" key="2">
    <source>
        <dbReference type="SAM" id="SignalP"/>
    </source>
</evidence>
<dbReference type="InterPro" id="IPR000884">
    <property type="entry name" value="TSP1_rpt"/>
</dbReference>
<reference evidence="4" key="1">
    <citation type="submission" date="2024-06" db="EMBL/GenBank/DDBJ databases">
        <authorList>
            <person name="Liu X."/>
            <person name="Lenzi L."/>
            <person name="Haldenby T S."/>
            <person name="Uol C."/>
        </authorList>
    </citation>
    <scope>NUCLEOTIDE SEQUENCE</scope>
</reference>
<dbReference type="Proteomes" id="UP001497525">
    <property type="component" value="Unassembled WGS sequence"/>
</dbReference>
<dbReference type="AlphaFoldDB" id="A0AAV2TC12"/>
<comment type="caution">
    <text evidence="4">The sequence shown here is derived from an EMBL/GenBank/DDBJ whole genome shotgun (WGS) entry which is preliminary data.</text>
</comment>
<gene>
    <name evidence="4" type="ORF">CDAUBV1_LOCUS6929</name>
</gene>
<sequence>MLLVLGVLIHILHICWCAEQGGNYIHLRMPQTLSPSDQLIIRTGYDHGTIGTPSVPIILPPEEATKAHKMLDLYDAGTAPQEGTNDAKFIIRMMRKFYESKRELFLEYSKANEERQKLLKPYIADSSQARLQFMAFFCLFRRRIQWNVTESAAKPLELASRKTQADLYAFCPDSCANREGPGMDNAERTRLTRFTKPCSYPDKANPFDSKVCEAPKSSVTYIHRQSFQCACHDGSVWNDQLKTCVHPLLPDKAQKECSSVGTQYIGGVGIDDDTGGAEVLRSLHQTYRCVCKPNYYGTLCDKVKDPCTMSIGDAPPGNIACQVTEGNKCAPYLNESTYNCTCGSKYRRVENLNESLSRVLLDNCMEQINPCVTKRCVHGICVLSDEGIAKEKATKQDHQKLSWYTRRPKIVARCLCNAGWTGEQCALPVALNSWTPWSPWSGCEPNCQSSITEMPPYAAEESVLHGHGTPRWGVRERTRYRECVGEVSDCYRDVLERTAEAEIKLDGGKACRQYQRRECRTRPCDRHLYLVMGKRAVRRSGIMKQVREALVQAQTVHLWTAMAFAFAFAMLAFIAAFATKMHSEKVAQMHARRGNLSTVGTG</sequence>
<proteinExistence type="predicted"/>
<evidence type="ECO:0000259" key="3">
    <source>
        <dbReference type="SMART" id="SM00181"/>
    </source>
</evidence>
<name>A0AAV2TC12_CALDB</name>
<protein>
    <recommendedName>
        <fullName evidence="3">EGF-like domain-containing protein</fullName>
    </recommendedName>
</protein>
<feature type="signal peptide" evidence="2">
    <location>
        <begin position="1"/>
        <end position="17"/>
    </location>
</feature>
<keyword evidence="1" id="KW-1133">Transmembrane helix</keyword>
<dbReference type="Gene3D" id="2.10.25.10">
    <property type="entry name" value="Laminin"/>
    <property type="match status" value="1"/>
</dbReference>
<keyword evidence="2" id="KW-0732">Signal</keyword>
<accession>A0AAV2TC12</accession>
<feature type="transmembrane region" description="Helical" evidence="1">
    <location>
        <begin position="556"/>
        <end position="579"/>
    </location>
</feature>
<feature type="domain" description="EGF-like" evidence="3">
    <location>
        <begin position="243"/>
        <end position="301"/>
    </location>
</feature>